<dbReference type="EMBL" id="CP019698">
    <property type="protein sequence ID" value="AQS58584.1"/>
    <property type="molecule type" value="Genomic_DNA"/>
</dbReference>
<reference evidence="1 2" key="1">
    <citation type="journal article" date="2016" name="Int. J. Syst. Evol. Microbiol.">
        <title>Desulfotomaculum ferrireducens sp. nov., a moderately thermophilic sulfate-reducing and dissimilatory Fe(III)-reducing bacterium isolated from compost.</title>
        <authorList>
            <person name="Yang G."/>
            <person name="Guo J."/>
            <person name="Zhuang L."/>
            <person name="Yuan Y."/>
            <person name="Zhou S."/>
        </authorList>
    </citation>
    <scope>NUCLEOTIDE SEQUENCE [LARGE SCALE GENOMIC DNA]</scope>
    <source>
        <strain evidence="1 2">GSS09</strain>
    </source>
</reference>
<evidence type="ECO:0000313" key="1">
    <source>
        <dbReference type="EMBL" id="AQS58584.1"/>
    </source>
</evidence>
<dbReference type="AlphaFoldDB" id="A0A1S6IV04"/>
<dbReference type="STRING" id="1833852.B0537_05475"/>
<dbReference type="Proteomes" id="UP000189464">
    <property type="component" value="Chromosome"/>
</dbReference>
<evidence type="ECO:0000313" key="2">
    <source>
        <dbReference type="Proteomes" id="UP000189464"/>
    </source>
</evidence>
<dbReference type="RefSeq" id="WP_077713539.1">
    <property type="nucleotide sequence ID" value="NZ_CP019698.1"/>
</dbReference>
<name>A0A1S6IV04_9FIRM</name>
<dbReference type="OrthoDB" id="1807103at2"/>
<sequence>MIKFVSPKALERLLFTIIVLAAVFLLYYQTVLAGSTTARVTPRVGSDAEQVMVPITDQKATIVLQLVNFSTLPKARILVNGQYQGDFTHPYSTVAVSEGDTIEVDSTFYEHPVTIKVLDGSKAVISPSKGKEYSGQKTIITIGTVKLSGR</sequence>
<accession>A0A1S6IV04</accession>
<proteinExistence type="predicted"/>
<protein>
    <submittedName>
        <fullName evidence="1">Uncharacterized protein</fullName>
    </submittedName>
</protein>
<keyword evidence="2" id="KW-1185">Reference proteome</keyword>
<organism evidence="1 2">
    <name type="scientific">Desulforamulus ferrireducens</name>
    <dbReference type="NCBI Taxonomy" id="1833852"/>
    <lineage>
        <taxon>Bacteria</taxon>
        <taxon>Bacillati</taxon>
        <taxon>Bacillota</taxon>
        <taxon>Clostridia</taxon>
        <taxon>Eubacteriales</taxon>
        <taxon>Peptococcaceae</taxon>
        <taxon>Desulforamulus</taxon>
    </lineage>
</organism>
<dbReference type="KEGG" id="dfg:B0537_05475"/>
<gene>
    <name evidence="1" type="ORF">B0537_05475</name>
</gene>